<keyword evidence="1" id="KW-0812">Transmembrane</keyword>
<protein>
    <submittedName>
        <fullName evidence="2">DUF308 domain-containing protein</fullName>
    </submittedName>
</protein>
<keyword evidence="1" id="KW-1133">Transmembrane helix</keyword>
<feature type="transmembrane region" description="Helical" evidence="1">
    <location>
        <begin position="86"/>
        <end position="105"/>
    </location>
</feature>
<accession>A0A921LSJ6</accession>
<dbReference type="InterPro" id="IPR052712">
    <property type="entry name" value="Acid_resist_chaperone_HdeD"/>
</dbReference>
<feature type="transmembrane region" description="Helical" evidence="1">
    <location>
        <begin position="111"/>
        <end position="129"/>
    </location>
</feature>
<sequence>MSSFDPDRDYIEEYIDTWNRKVRHAKTWMVVLGIALVVAGIAAALSPFSLYAIIQSIAAAVLIVHGITQIAGYFQTPEFFRNGTMMASGVLNALIGILLIALPSLVTASALVFMLALVLIVSGIERVTFARQLSFYQIPASSAGTATGVINIILGILFLLMPMMTSFALVYLIAGYLIVAGVTLIIESISIKRIER</sequence>
<evidence type="ECO:0000313" key="3">
    <source>
        <dbReference type="Proteomes" id="UP000753256"/>
    </source>
</evidence>
<dbReference type="GO" id="GO:0005886">
    <property type="term" value="C:plasma membrane"/>
    <property type="evidence" value="ECO:0007669"/>
    <property type="project" value="TreeGrafter"/>
</dbReference>
<dbReference type="RefSeq" id="WP_273188492.1">
    <property type="nucleotide sequence ID" value="NZ_DYUZ01000005.1"/>
</dbReference>
<comment type="caution">
    <text evidence="2">The sequence shown here is derived from an EMBL/GenBank/DDBJ whole genome shotgun (WGS) entry which is preliminary data.</text>
</comment>
<feature type="transmembrane region" description="Helical" evidence="1">
    <location>
        <begin position="28"/>
        <end position="46"/>
    </location>
</feature>
<dbReference type="PANTHER" id="PTHR34989:SF1">
    <property type="entry name" value="PROTEIN HDED"/>
    <property type="match status" value="1"/>
</dbReference>
<reference evidence="2" key="2">
    <citation type="submission" date="2021-09" db="EMBL/GenBank/DDBJ databases">
        <authorList>
            <person name="Gilroy R."/>
        </authorList>
    </citation>
    <scope>NUCLEOTIDE SEQUENCE</scope>
    <source>
        <strain evidence="2">ChiHjej13B12-9602</strain>
    </source>
</reference>
<dbReference type="PANTHER" id="PTHR34989">
    <property type="entry name" value="PROTEIN HDED"/>
    <property type="match status" value="1"/>
</dbReference>
<keyword evidence="1" id="KW-0472">Membrane</keyword>
<feature type="transmembrane region" description="Helical" evidence="1">
    <location>
        <begin position="52"/>
        <end position="74"/>
    </location>
</feature>
<evidence type="ECO:0000313" key="2">
    <source>
        <dbReference type="EMBL" id="HJG36349.1"/>
    </source>
</evidence>
<dbReference type="Pfam" id="PF03729">
    <property type="entry name" value="DUF308"/>
    <property type="match status" value="2"/>
</dbReference>
<dbReference type="AlphaFoldDB" id="A0A921LSJ6"/>
<gene>
    <name evidence="2" type="ORF">K8V70_00565</name>
</gene>
<proteinExistence type="predicted"/>
<name>A0A921LSJ6_9ACTN</name>
<evidence type="ECO:0000256" key="1">
    <source>
        <dbReference type="SAM" id="Phobius"/>
    </source>
</evidence>
<organism evidence="2 3">
    <name type="scientific">Enorma phocaeensis</name>
    <dbReference type="NCBI Taxonomy" id="1871019"/>
    <lineage>
        <taxon>Bacteria</taxon>
        <taxon>Bacillati</taxon>
        <taxon>Actinomycetota</taxon>
        <taxon>Coriobacteriia</taxon>
        <taxon>Coriobacteriales</taxon>
        <taxon>Coriobacteriaceae</taxon>
        <taxon>Enorma</taxon>
    </lineage>
</organism>
<dbReference type="Proteomes" id="UP000753256">
    <property type="component" value="Unassembled WGS sequence"/>
</dbReference>
<dbReference type="EMBL" id="DYUZ01000005">
    <property type="protein sequence ID" value="HJG36349.1"/>
    <property type="molecule type" value="Genomic_DNA"/>
</dbReference>
<feature type="transmembrane region" description="Helical" evidence="1">
    <location>
        <begin position="167"/>
        <end position="186"/>
    </location>
</feature>
<feature type="transmembrane region" description="Helical" evidence="1">
    <location>
        <begin position="141"/>
        <end position="161"/>
    </location>
</feature>
<dbReference type="InterPro" id="IPR005325">
    <property type="entry name" value="DUF308_memb"/>
</dbReference>
<reference evidence="2" key="1">
    <citation type="journal article" date="2021" name="PeerJ">
        <title>Extensive microbial diversity within the chicken gut microbiome revealed by metagenomics and culture.</title>
        <authorList>
            <person name="Gilroy R."/>
            <person name="Ravi A."/>
            <person name="Getino M."/>
            <person name="Pursley I."/>
            <person name="Horton D.L."/>
            <person name="Alikhan N.F."/>
            <person name="Baker D."/>
            <person name="Gharbi K."/>
            <person name="Hall N."/>
            <person name="Watson M."/>
            <person name="Adriaenssens E.M."/>
            <person name="Foster-Nyarko E."/>
            <person name="Jarju S."/>
            <person name="Secka A."/>
            <person name="Antonio M."/>
            <person name="Oren A."/>
            <person name="Chaudhuri R.R."/>
            <person name="La Ragione R."/>
            <person name="Hildebrand F."/>
            <person name="Pallen M.J."/>
        </authorList>
    </citation>
    <scope>NUCLEOTIDE SEQUENCE</scope>
    <source>
        <strain evidence="2">ChiHjej13B12-9602</strain>
    </source>
</reference>